<proteinExistence type="predicted"/>
<keyword evidence="1" id="KW-0812">Transmembrane</keyword>
<feature type="transmembrane region" description="Helical" evidence="1">
    <location>
        <begin position="86"/>
        <end position="104"/>
    </location>
</feature>
<evidence type="ECO:0000256" key="1">
    <source>
        <dbReference type="SAM" id="Phobius"/>
    </source>
</evidence>
<sequence>MIVKGKLLFGPILVLIGGIIMLFSSYLVSESLVTIGVNLSIAGLQWFEVGLYPELMILAFTSTILWAVLGLIGGIIAIFGKKSGSIIALIVGILGFIGALVPLGTNITVTQIPITFTGSFLLLDPILMILGSILGLTLKE</sequence>
<keyword evidence="1" id="KW-0472">Membrane</keyword>
<feature type="transmembrane region" description="Helical" evidence="1">
    <location>
        <begin position="7"/>
        <end position="28"/>
    </location>
</feature>
<keyword evidence="1" id="KW-1133">Transmembrane helix</keyword>
<dbReference type="AlphaFoldDB" id="X1EZ20"/>
<evidence type="ECO:0000313" key="2">
    <source>
        <dbReference type="EMBL" id="GAH25560.1"/>
    </source>
</evidence>
<comment type="caution">
    <text evidence="2">The sequence shown here is derived from an EMBL/GenBank/DDBJ whole genome shotgun (WGS) entry which is preliminary data.</text>
</comment>
<name>X1EZ20_9ZZZZ</name>
<evidence type="ECO:0008006" key="3">
    <source>
        <dbReference type="Google" id="ProtNLM"/>
    </source>
</evidence>
<accession>X1EZ20</accession>
<protein>
    <recommendedName>
        <fullName evidence="3">Major facilitator superfamily (MFS) profile domain-containing protein</fullName>
    </recommendedName>
</protein>
<reference evidence="2" key="1">
    <citation type="journal article" date="2014" name="Front. Microbiol.">
        <title>High frequency of phylogenetically diverse reductive dehalogenase-homologous genes in deep subseafloor sedimentary metagenomes.</title>
        <authorList>
            <person name="Kawai M."/>
            <person name="Futagami T."/>
            <person name="Toyoda A."/>
            <person name="Takaki Y."/>
            <person name="Nishi S."/>
            <person name="Hori S."/>
            <person name="Arai W."/>
            <person name="Tsubouchi T."/>
            <person name="Morono Y."/>
            <person name="Uchiyama I."/>
            <person name="Ito T."/>
            <person name="Fujiyama A."/>
            <person name="Inagaki F."/>
            <person name="Takami H."/>
        </authorList>
    </citation>
    <scope>NUCLEOTIDE SEQUENCE</scope>
    <source>
        <strain evidence="2">Expedition CK06-06</strain>
    </source>
</reference>
<organism evidence="2">
    <name type="scientific">marine sediment metagenome</name>
    <dbReference type="NCBI Taxonomy" id="412755"/>
    <lineage>
        <taxon>unclassified sequences</taxon>
        <taxon>metagenomes</taxon>
        <taxon>ecological metagenomes</taxon>
    </lineage>
</organism>
<feature type="transmembrane region" description="Helical" evidence="1">
    <location>
        <begin position="55"/>
        <end position="79"/>
    </location>
</feature>
<dbReference type="EMBL" id="BARU01000833">
    <property type="protein sequence ID" value="GAH25560.1"/>
    <property type="molecule type" value="Genomic_DNA"/>
</dbReference>
<gene>
    <name evidence="2" type="ORF">S03H2_02483</name>
</gene>
<feature type="transmembrane region" description="Helical" evidence="1">
    <location>
        <begin position="116"/>
        <end position="138"/>
    </location>
</feature>